<dbReference type="PANTHER" id="PTHR43408">
    <property type="entry name" value="FMN REDUCTASE (NADPH)"/>
    <property type="match status" value="1"/>
</dbReference>
<dbReference type="OrthoDB" id="9812295at2"/>
<reference evidence="7" key="1">
    <citation type="submission" date="2016-10" db="EMBL/GenBank/DDBJ databases">
        <authorList>
            <person name="Varghese N."/>
            <person name="Submissions S."/>
        </authorList>
    </citation>
    <scope>NUCLEOTIDE SEQUENCE [LARGE SCALE GENOMIC DNA]</scope>
    <source>
        <strain evidence="7">DSM 3695</strain>
    </source>
</reference>
<dbReference type="STRING" id="29529.SAMN04488122_6732"/>
<dbReference type="Proteomes" id="UP000199310">
    <property type="component" value="Unassembled WGS sequence"/>
</dbReference>
<keyword evidence="7" id="KW-1185">Reference proteome</keyword>
<dbReference type="AlphaFoldDB" id="A0A1I0SE34"/>
<evidence type="ECO:0000313" key="7">
    <source>
        <dbReference type="Proteomes" id="UP000199310"/>
    </source>
</evidence>
<dbReference type="RefSeq" id="WP_089904645.1">
    <property type="nucleotide sequence ID" value="NZ_FOJG01000003.1"/>
</dbReference>
<keyword evidence="2" id="KW-0285">Flavoprotein</keyword>
<dbReference type="EMBL" id="FOJG01000003">
    <property type="protein sequence ID" value="SEW57300.1"/>
    <property type="molecule type" value="Genomic_DNA"/>
</dbReference>
<evidence type="ECO:0000313" key="6">
    <source>
        <dbReference type="EMBL" id="SEW57300.1"/>
    </source>
</evidence>
<evidence type="ECO:0000256" key="3">
    <source>
        <dbReference type="ARBA" id="ARBA00022643"/>
    </source>
</evidence>
<dbReference type="InterPro" id="IPR029039">
    <property type="entry name" value="Flavoprotein-like_sf"/>
</dbReference>
<organism evidence="6 7">
    <name type="scientific">Chitinophaga arvensicola</name>
    <dbReference type="NCBI Taxonomy" id="29529"/>
    <lineage>
        <taxon>Bacteria</taxon>
        <taxon>Pseudomonadati</taxon>
        <taxon>Bacteroidota</taxon>
        <taxon>Chitinophagia</taxon>
        <taxon>Chitinophagales</taxon>
        <taxon>Chitinophagaceae</taxon>
        <taxon>Chitinophaga</taxon>
    </lineage>
</organism>
<evidence type="ECO:0000259" key="5">
    <source>
        <dbReference type="Pfam" id="PF03358"/>
    </source>
</evidence>
<sequence>MNVLIFNGAIDDRPYATSNQLAAYLTEQLKEKGFSPEIFSLGNTDIPFFSLATAGQKPPAVDAMVKAFTKADLHIWMTPLYHGSMTGAMKNCLDWLEMTSKNQRPYLTGKVVALLSWADGTQAMQGINAMDAVAKALRAWVLPYSLPILKDNLYDPETRGFTTFYKNKLDTMVQLLCAAKSHVVAGIEG</sequence>
<dbReference type="PANTHER" id="PTHR43408:SF2">
    <property type="entry name" value="FMN REDUCTASE (NADPH)"/>
    <property type="match status" value="1"/>
</dbReference>
<dbReference type="GO" id="GO:0016491">
    <property type="term" value="F:oxidoreductase activity"/>
    <property type="evidence" value="ECO:0007669"/>
    <property type="project" value="UniProtKB-KW"/>
</dbReference>
<dbReference type="Pfam" id="PF03358">
    <property type="entry name" value="FMN_red"/>
    <property type="match status" value="1"/>
</dbReference>
<keyword evidence="3" id="KW-0288">FMN</keyword>
<evidence type="ECO:0000256" key="1">
    <source>
        <dbReference type="ARBA" id="ARBA00005990"/>
    </source>
</evidence>
<dbReference type="SUPFAM" id="SSF52218">
    <property type="entry name" value="Flavoproteins"/>
    <property type="match status" value="1"/>
</dbReference>
<accession>A0A1I0SE34</accession>
<keyword evidence="4" id="KW-0560">Oxidoreductase</keyword>
<dbReference type="InterPro" id="IPR051814">
    <property type="entry name" value="NAD(P)H-dep_FMN_reductase"/>
</dbReference>
<protein>
    <submittedName>
        <fullName evidence="6">Arsenical resistance protein ArsH</fullName>
    </submittedName>
</protein>
<dbReference type="InterPro" id="IPR005025">
    <property type="entry name" value="FMN_Rdtase-like_dom"/>
</dbReference>
<feature type="domain" description="NADPH-dependent FMN reductase-like" evidence="5">
    <location>
        <begin position="1"/>
        <end position="144"/>
    </location>
</feature>
<comment type="similarity">
    <text evidence="1">Belongs to the SsuE family.</text>
</comment>
<dbReference type="Gene3D" id="3.40.50.360">
    <property type="match status" value="1"/>
</dbReference>
<evidence type="ECO:0000256" key="2">
    <source>
        <dbReference type="ARBA" id="ARBA00022630"/>
    </source>
</evidence>
<gene>
    <name evidence="6" type="ORF">SAMN04488122_6732</name>
</gene>
<name>A0A1I0SE34_9BACT</name>
<evidence type="ECO:0000256" key="4">
    <source>
        <dbReference type="ARBA" id="ARBA00023002"/>
    </source>
</evidence>
<proteinExistence type="inferred from homology"/>